<dbReference type="PANTHER" id="PTHR43858:SF1">
    <property type="entry name" value="ABC TRANSPORTER-RELATED PROTEIN"/>
    <property type="match status" value="1"/>
</dbReference>
<dbReference type="GO" id="GO:0016887">
    <property type="term" value="F:ATP hydrolysis activity"/>
    <property type="evidence" value="ECO:0007669"/>
    <property type="project" value="InterPro"/>
</dbReference>
<comment type="caution">
    <text evidence="3">The sequence shown here is derived from an EMBL/GenBank/DDBJ whole genome shotgun (WGS) entry which is preliminary data.</text>
</comment>
<gene>
    <name evidence="3" type="ORF">DdX_22282</name>
</gene>
<keyword evidence="4" id="KW-1185">Reference proteome</keyword>
<dbReference type="GO" id="GO:0045900">
    <property type="term" value="P:negative regulation of translational elongation"/>
    <property type="evidence" value="ECO:0007669"/>
    <property type="project" value="InterPro"/>
</dbReference>
<organism evidence="3 4">
    <name type="scientific">Ditylenchus destructor</name>
    <dbReference type="NCBI Taxonomy" id="166010"/>
    <lineage>
        <taxon>Eukaryota</taxon>
        <taxon>Metazoa</taxon>
        <taxon>Ecdysozoa</taxon>
        <taxon>Nematoda</taxon>
        <taxon>Chromadorea</taxon>
        <taxon>Rhabditida</taxon>
        <taxon>Tylenchina</taxon>
        <taxon>Tylenchomorpha</taxon>
        <taxon>Sphaerularioidea</taxon>
        <taxon>Anguinidae</taxon>
        <taxon>Anguininae</taxon>
        <taxon>Ditylenchus</taxon>
    </lineage>
</organism>
<dbReference type="InterPro" id="IPR022374">
    <property type="entry name" value="EttA"/>
</dbReference>
<feature type="region of interest" description="Disordered" evidence="1">
    <location>
        <begin position="148"/>
        <end position="224"/>
    </location>
</feature>
<evidence type="ECO:0000313" key="4">
    <source>
        <dbReference type="Proteomes" id="UP001201812"/>
    </source>
</evidence>
<feature type="compositionally biased region" description="Basic and acidic residues" evidence="1">
    <location>
        <begin position="151"/>
        <end position="181"/>
    </location>
</feature>
<dbReference type="PANTHER" id="PTHR43858">
    <property type="entry name" value="ENERGY-DEPENDENT TRANSLATIONAL THROTTLE PROTEIN ETTA"/>
    <property type="match status" value="1"/>
</dbReference>
<evidence type="ECO:0000259" key="2">
    <source>
        <dbReference type="Pfam" id="PF00005"/>
    </source>
</evidence>
<feature type="compositionally biased region" description="Basic and acidic residues" evidence="1">
    <location>
        <begin position="189"/>
        <end position="203"/>
    </location>
</feature>
<reference evidence="3" key="1">
    <citation type="submission" date="2022-01" db="EMBL/GenBank/DDBJ databases">
        <title>Genome Sequence Resource for Two Populations of Ditylenchus destructor, the Migratory Endoparasitic Phytonematode.</title>
        <authorList>
            <person name="Zhang H."/>
            <person name="Lin R."/>
            <person name="Xie B."/>
        </authorList>
    </citation>
    <scope>NUCLEOTIDE SEQUENCE</scope>
    <source>
        <strain evidence="3">BazhouSP</strain>
    </source>
</reference>
<dbReference type="InterPro" id="IPR003439">
    <property type="entry name" value="ABC_transporter-like_ATP-bd"/>
</dbReference>
<evidence type="ECO:0000313" key="3">
    <source>
        <dbReference type="EMBL" id="KAI1690804.1"/>
    </source>
</evidence>
<dbReference type="EMBL" id="JAKKPZ010001083">
    <property type="protein sequence ID" value="KAI1690804.1"/>
    <property type="molecule type" value="Genomic_DNA"/>
</dbReference>
<proteinExistence type="predicted"/>
<feature type="compositionally biased region" description="Basic and acidic residues" evidence="1">
    <location>
        <begin position="215"/>
        <end position="224"/>
    </location>
</feature>
<dbReference type="Gene3D" id="3.40.50.300">
    <property type="entry name" value="P-loop containing nucleotide triphosphate hydrolases"/>
    <property type="match status" value="1"/>
</dbReference>
<feature type="domain" description="ABC transporter" evidence="2">
    <location>
        <begin position="116"/>
        <end position="153"/>
    </location>
</feature>
<name>A0AAD4QUT8_9BILA</name>
<protein>
    <submittedName>
        <fullName evidence="3">ABC transporter domain-containing protein</fullName>
    </submittedName>
</protein>
<dbReference type="InterPro" id="IPR027417">
    <property type="entry name" value="P-loop_NTPase"/>
</dbReference>
<dbReference type="Pfam" id="PF00005">
    <property type="entry name" value="ABC_tran"/>
    <property type="match status" value="1"/>
</dbReference>
<sequence length="224" mass="24526">MWWMDPRARSRKILPVRRQLLDLSREEGQASGAGGPRGHRPPEGDQGRAGVDPCRREGPPDQVQGAYHALRAARRAAVAAHAGKAQIVIQVPERLGGKVIEVENLSKAYGDKLLFENLSFTLPAGGIVGVIGPNGAGKSTLFKLITGQETPDSRHDRDRDHCPARLCRPEPRPSRSVEERLGGNLGRARLHEGQRPRPVDARLCRRVQLQGPGPAEERRQAVGR</sequence>
<dbReference type="SUPFAM" id="SSF52540">
    <property type="entry name" value="P-loop containing nucleoside triphosphate hydrolases"/>
    <property type="match status" value="1"/>
</dbReference>
<evidence type="ECO:0000256" key="1">
    <source>
        <dbReference type="SAM" id="MobiDB-lite"/>
    </source>
</evidence>
<feature type="region of interest" description="Disordered" evidence="1">
    <location>
        <begin position="24"/>
        <end position="61"/>
    </location>
</feature>
<dbReference type="AlphaFoldDB" id="A0AAD4QUT8"/>
<dbReference type="Proteomes" id="UP001201812">
    <property type="component" value="Unassembled WGS sequence"/>
</dbReference>
<accession>A0AAD4QUT8</accession>
<dbReference type="GO" id="GO:0005524">
    <property type="term" value="F:ATP binding"/>
    <property type="evidence" value="ECO:0007669"/>
    <property type="project" value="InterPro"/>
</dbReference>